<keyword evidence="4 7" id="KW-0720">Serine protease</keyword>
<evidence type="ECO:0000256" key="7">
    <source>
        <dbReference type="PROSITE-ProRule" id="PRU01240"/>
    </source>
</evidence>
<reference evidence="9" key="1">
    <citation type="submission" date="2022-10" db="EMBL/GenBank/DDBJ databases">
        <title>Culturing micro-colonial fungi from biological soil crusts in the Mojave desert and describing Neophaeococcomyces mojavensis, and introducing the new genera and species Taxawa tesnikishii.</title>
        <authorList>
            <person name="Kurbessoian T."/>
            <person name="Stajich J.E."/>
        </authorList>
    </citation>
    <scope>NUCLEOTIDE SEQUENCE</scope>
    <source>
        <strain evidence="9">TK_41</strain>
    </source>
</reference>
<dbReference type="AlphaFoldDB" id="A0AA38WYB1"/>
<feature type="active site" description="Charge relay system" evidence="6 7">
    <location>
        <position position="493"/>
    </location>
</feature>
<sequence length="676" mass="71658">MASQTSLAPVSINGNILDPAAPSVKAAGFGTGDAASSNYILIQTTGSLTKDNKESLQGLDVGIKELVSDSTYLCRYEPQDLERIRKLDFVKWAAVYPTHFVVSSKLKPDPSAVTPSVMTVLSTHPHTVDVIFHAEHKKDAKTLVEEVAKAAHVNPSGLSGRKDKVRLVVQERYLEGVARIDDVQSIQEVRPNKLFNNIARNILMGHGNVADPHDIVIGSNTFNGEGQIVAVADTGLDSNHQAFTGRILAAHPWGRDGLTDDTEGHGTHVCGSVLGNGTNNEGFIIQGTAPEAKLVIQSIGDAHGGLGGIPPQLDTLFRQAYNDGARVHSDSWGDIVPGQAYEQQAREIDKFIYENPDMVICFAAGNDGVDRDRNGVADLGQIGSQAAAKNCITVGASENFRPDLTLEYGFEDFVTRSGSLKFGANPIRFDPMADNSDGMAAFSSRGPTVEGRIKPDIVAPGTGILSARSSKAGDRGLFGVSEDPSWMYDAGTSMATPLVAGCAAVVRQALLLDRLSAKPSAALVKALLINGAVELKGQYHPSEAGPSPNYSSGWGRVNLTESISMAIASDSAGYHEGDPLQDGGAFEFQIPVTSSGAILKATLAWTDPPAPMLQNDLDLTVKAGAVSRVGNSSVNRKNNVEQVVWSNIPQGTATLRISARSLTKSPQGYAVAWKLS</sequence>
<evidence type="ECO:0000256" key="1">
    <source>
        <dbReference type="ARBA" id="ARBA00022670"/>
    </source>
</evidence>
<dbReference type="GO" id="GO:0006508">
    <property type="term" value="P:proteolysis"/>
    <property type="evidence" value="ECO:0007669"/>
    <property type="project" value="UniProtKB-KW"/>
</dbReference>
<dbReference type="InterPro" id="IPR022398">
    <property type="entry name" value="Peptidase_S8_His-AS"/>
</dbReference>
<dbReference type="Pfam" id="PF00082">
    <property type="entry name" value="Peptidase_S8"/>
    <property type="match status" value="1"/>
</dbReference>
<dbReference type="EMBL" id="JAPDRK010000022">
    <property type="protein sequence ID" value="KAJ9603342.1"/>
    <property type="molecule type" value="Genomic_DNA"/>
</dbReference>
<comment type="similarity">
    <text evidence="7">Belongs to the peptidase S8 family.</text>
</comment>
<accession>A0AA38WYB1</accession>
<dbReference type="InterPro" id="IPR000209">
    <property type="entry name" value="Peptidase_S8/S53_dom"/>
</dbReference>
<dbReference type="PRINTS" id="PR00723">
    <property type="entry name" value="SUBTILISIN"/>
</dbReference>
<dbReference type="Proteomes" id="UP001172673">
    <property type="component" value="Unassembled WGS sequence"/>
</dbReference>
<dbReference type="InterPro" id="IPR008979">
    <property type="entry name" value="Galactose-bd-like_sf"/>
</dbReference>
<feature type="domain" description="Peptidase S8/S53" evidence="8">
    <location>
        <begin position="224"/>
        <end position="555"/>
    </location>
</feature>
<evidence type="ECO:0000313" key="10">
    <source>
        <dbReference type="Proteomes" id="UP001172673"/>
    </source>
</evidence>
<dbReference type="InterPro" id="IPR023828">
    <property type="entry name" value="Peptidase_S8_Ser-AS"/>
</dbReference>
<dbReference type="Gene3D" id="2.60.120.380">
    <property type="match status" value="1"/>
</dbReference>
<feature type="active site" description="Charge relay system" evidence="6 7">
    <location>
        <position position="233"/>
    </location>
</feature>
<evidence type="ECO:0000259" key="8">
    <source>
        <dbReference type="Pfam" id="PF00082"/>
    </source>
</evidence>
<evidence type="ECO:0000256" key="5">
    <source>
        <dbReference type="ARBA" id="ARBA00023145"/>
    </source>
</evidence>
<dbReference type="SUPFAM" id="SSF49785">
    <property type="entry name" value="Galactose-binding domain-like"/>
    <property type="match status" value="1"/>
</dbReference>
<comment type="caution">
    <text evidence="9">The sequence shown here is derived from an EMBL/GenBank/DDBJ whole genome shotgun (WGS) entry which is preliminary data.</text>
</comment>
<evidence type="ECO:0000313" key="9">
    <source>
        <dbReference type="EMBL" id="KAJ9603342.1"/>
    </source>
</evidence>
<keyword evidence="3 7" id="KW-0378">Hydrolase</keyword>
<dbReference type="PROSITE" id="PS00138">
    <property type="entry name" value="SUBTILASE_SER"/>
    <property type="match status" value="1"/>
</dbReference>
<dbReference type="Gene3D" id="3.40.50.200">
    <property type="entry name" value="Peptidase S8/S53 domain"/>
    <property type="match status" value="1"/>
</dbReference>
<keyword evidence="1 7" id="KW-0645">Protease</keyword>
<dbReference type="InterPro" id="IPR051048">
    <property type="entry name" value="Peptidase_S8/S53_subtilisin"/>
</dbReference>
<dbReference type="PROSITE" id="PS51892">
    <property type="entry name" value="SUBTILASE"/>
    <property type="match status" value="1"/>
</dbReference>
<organism evidence="9 10">
    <name type="scientific">Cladophialophora chaetospira</name>
    <dbReference type="NCBI Taxonomy" id="386627"/>
    <lineage>
        <taxon>Eukaryota</taxon>
        <taxon>Fungi</taxon>
        <taxon>Dikarya</taxon>
        <taxon>Ascomycota</taxon>
        <taxon>Pezizomycotina</taxon>
        <taxon>Eurotiomycetes</taxon>
        <taxon>Chaetothyriomycetidae</taxon>
        <taxon>Chaetothyriales</taxon>
        <taxon>Herpotrichiellaceae</taxon>
        <taxon>Cladophialophora</taxon>
    </lineage>
</organism>
<dbReference type="InterPro" id="IPR015500">
    <property type="entry name" value="Peptidase_S8_subtilisin-rel"/>
</dbReference>
<evidence type="ECO:0000256" key="4">
    <source>
        <dbReference type="ARBA" id="ARBA00022825"/>
    </source>
</evidence>
<evidence type="ECO:0000256" key="2">
    <source>
        <dbReference type="ARBA" id="ARBA00022729"/>
    </source>
</evidence>
<keyword evidence="2" id="KW-0732">Signal</keyword>
<dbReference type="PROSITE" id="PS00137">
    <property type="entry name" value="SUBTILASE_HIS"/>
    <property type="match status" value="1"/>
</dbReference>
<dbReference type="PANTHER" id="PTHR43399">
    <property type="entry name" value="SUBTILISIN-RELATED"/>
    <property type="match status" value="1"/>
</dbReference>
<evidence type="ECO:0000256" key="3">
    <source>
        <dbReference type="ARBA" id="ARBA00022801"/>
    </source>
</evidence>
<feature type="active site" description="Charge relay system" evidence="6 7">
    <location>
        <position position="265"/>
    </location>
</feature>
<protein>
    <recommendedName>
        <fullName evidence="8">Peptidase S8/S53 domain-containing protein</fullName>
    </recommendedName>
</protein>
<dbReference type="PANTHER" id="PTHR43399:SF5">
    <property type="entry name" value="PEPTIDASE S8 FAMILY WITH PROTEASE-ASSOCIATED DOMAIN"/>
    <property type="match status" value="1"/>
</dbReference>
<gene>
    <name evidence="9" type="ORF">H2200_012120</name>
</gene>
<name>A0AA38WYB1_9EURO</name>
<dbReference type="InterPro" id="IPR034058">
    <property type="entry name" value="TagA/B/C/D_pept_dom"/>
</dbReference>
<dbReference type="CDD" id="cd04842">
    <property type="entry name" value="Peptidases_S8_Kp43_protease"/>
    <property type="match status" value="1"/>
</dbReference>
<dbReference type="GO" id="GO:0004252">
    <property type="term" value="F:serine-type endopeptidase activity"/>
    <property type="evidence" value="ECO:0007669"/>
    <property type="project" value="UniProtKB-UniRule"/>
</dbReference>
<evidence type="ECO:0000256" key="6">
    <source>
        <dbReference type="PIRSR" id="PIRSR615500-1"/>
    </source>
</evidence>
<proteinExistence type="inferred from homology"/>
<dbReference type="SUPFAM" id="SSF52743">
    <property type="entry name" value="Subtilisin-like"/>
    <property type="match status" value="1"/>
</dbReference>
<keyword evidence="5" id="KW-0865">Zymogen</keyword>
<keyword evidence="10" id="KW-1185">Reference proteome</keyword>
<dbReference type="InterPro" id="IPR036852">
    <property type="entry name" value="Peptidase_S8/S53_dom_sf"/>
</dbReference>